<organism evidence="1 2">
    <name type="scientific">Alligator mississippiensis</name>
    <name type="common">American alligator</name>
    <dbReference type="NCBI Taxonomy" id="8496"/>
    <lineage>
        <taxon>Eukaryota</taxon>
        <taxon>Metazoa</taxon>
        <taxon>Chordata</taxon>
        <taxon>Craniata</taxon>
        <taxon>Vertebrata</taxon>
        <taxon>Euteleostomi</taxon>
        <taxon>Archelosauria</taxon>
        <taxon>Archosauria</taxon>
        <taxon>Crocodylia</taxon>
        <taxon>Alligatoridae</taxon>
        <taxon>Alligatorinae</taxon>
        <taxon>Alligator</taxon>
    </lineage>
</organism>
<proteinExistence type="predicted"/>
<name>A0A151NRF1_ALLMI</name>
<dbReference type="Proteomes" id="UP000050525">
    <property type="component" value="Unassembled WGS sequence"/>
</dbReference>
<protein>
    <submittedName>
        <fullName evidence="1">Uncharacterized protein</fullName>
    </submittedName>
</protein>
<reference evidence="1 2" key="1">
    <citation type="journal article" date="2012" name="Genome Biol.">
        <title>Sequencing three crocodilian genomes to illuminate the evolution of archosaurs and amniotes.</title>
        <authorList>
            <person name="St John J.A."/>
            <person name="Braun E.L."/>
            <person name="Isberg S.R."/>
            <person name="Miles L.G."/>
            <person name="Chong A.Y."/>
            <person name="Gongora J."/>
            <person name="Dalzell P."/>
            <person name="Moran C."/>
            <person name="Bed'hom B."/>
            <person name="Abzhanov A."/>
            <person name="Burgess S.C."/>
            <person name="Cooksey A.M."/>
            <person name="Castoe T.A."/>
            <person name="Crawford N.G."/>
            <person name="Densmore L.D."/>
            <person name="Drew J.C."/>
            <person name="Edwards S.V."/>
            <person name="Faircloth B.C."/>
            <person name="Fujita M.K."/>
            <person name="Greenwold M.J."/>
            <person name="Hoffmann F.G."/>
            <person name="Howard J.M."/>
            <person name="Iguchi T."/>
            <person name="Janes D.E."/>
            <person name="Khan S.Y."/>
            <person name="Kohno S."/>
            <person name="de Koning A.J."/>
            <person name="Lance S.L."/>
            <person name="McCarthy F.M."/>
            <person name="McCormack J.E."/>
            <person name="Merchant M.E."/>
            <person name="Peterson D.G."/>
            <person name="Pollock D.D."/>
            <person name="Pourmand N."/>
            <person name="Raney B.J."/>
            <person name="Roessler K.A."/>
            <person name="Sanford J.R."/>
            <person name="Sawyer R.H."/>
            <person name="Schmidt C.J."/>
            <person name="Triplett E.W."/>
            <person name="Tuberville T.D."/>
            <person name="Venegas-Anaya M."/>
            <person name="Howard J.T."/>
            <person name="Jarvis E.D."/>
            <person name="Guillette L.J.Jr."/>
            <person name="Glenn T.C."/>
            <person name="Green R.E."/>
            <person name="Ray D.A."/>
        </authorList>
    </citation>
    <scope>NUCLEOTIDE SEQUENCE [LARGE SCALE GENOMIC DNA]</scope>
    <source>
        <strain evidence="1">KSC_2009_1</strain>
    </source>
</reference>
<comment type="caution">
    <text evidence="1">The sequence shown here is derived from an EMBL/GenBank/DDBJ whole genome shotgun (WGS) entry which is preliminary data.</text>
</comment>
<dbReference type="EMBL" id="AKHW03002254">
    <property type="protein sequence ID" value="KYO39368.1"/>
    <property type="molecule type" value="Genomic_DNA"/>
</dbReference>
<keyword evidence="2" id="KW-1185">Reference proteome</keyword>
<accession>A0A151NRF1</accession>
<gene>
    <name evidence="1" type="ORF">Y1Q_0008575</name>
</gene>
<evidence type="ECO:0000313" key="1">
    <source>
        <dbReference type="EMBL" id="KYO39368.1"/>
    </source>
</evidence>
<dbReference type="AlphaFoldDB" id="A0A151NRF1"/>
<sequence length="129" mass="13771">MVGKDIAVGLKSNLRNDHFPQNPDQSMGNGHNGLCPGPVTRAKALDLRGMIISRKIQLIPWVQGEGTGSQRGMIVSCKIQIDPWVLCNNLINGHVVDMMGLDLTPGGRHCISEVRVAAGAGYAQSSRGV</sequence>
<evidence type="ECO:0000313" key="2">
    <source>
        <dbReference type="Proteomes" id="UP000050525"/>
    </source>
</evidence>